<dbReference type="EMBL" id="AAWS01000016">
    <property type="protein sequence ID" value="EAY28463.1"/>
    <property type="molecule type" value="Genomic_DNA"/>
</dbReference>
<name>A1ZMT3_MICM2</name>
<proteinExistence type="predicted"/>
<gene>
    <name evidence="1" type="ORF">M23134_04026</name>
</gene>
<protein>
    <submittedName>
        <fullName evidence="1">Uncharacterized protein</fullName>
    </submittedName>
</protein>
<accession>A1ZMT3</accession>
<keyword evidence="2" id="KW-1185">Reference proteome</keyword>
<sequence>MQKKLFDRPGNKYPTCTHYFIIEITLLSVYYKKNWTICPKTEIRKL</sequence>
<dbReference type="AlphaFoldDB" id="A1ZMT3"/>
<comment type="caution">
    <text evidence="1">The sequence shown here is derived from an EMBL/GenBank/DDBJ whole genome shotgun (WGS) entry which is preliminary data.</text>
</comment>
<organism evidence="1 2">
    <name type="scientific">Microscilla marina ATCC 23134</name>
    <dbReference type="NCBI Taxonomy" id="313606"/>
    <lineage>
        <taxon>Bacteria</taxon>
        <taxon>Pseudomonadati</taxon>
        <taxon>Bacteroidota</taxon>
        <taxon>Cytophagia</taxon>
        <taxon>Cytophagales</taxon>
        <taxon>Microscillaceae</taxon>
        <taxon>Microscilla</taxon>
    </lineage>
</organism>
<evidence type="ECO:0000313" key="1">
    <source>
        <dbReference type="EMBL" id="EAY28463.1"/>
    </source>
</evidence>
<dbReference type="Proteomes" id="UP000004095">
    <property type="component" value="Unassembled WGS sequence"/>
</dbReference>
<evidence type="ECO:0000313" key="2">
    <source>
        <dbReference type="Proteomes" id="UP000004095"/>
    </source>
</evidence>
<reference evidence="1 2" key="1">
    <citation type="submission" date="2007-01" db="EMBL/GenBank/DDBJ databases">
        <authorList>
            <person name="Haygood M."/>
            <person name="Podell S."/>
            <person name="Anderson C."/>
            <person name="Hopkinson B."/>
            <person name="Roe K."/>
            <person name="Barbeau K."/>
            <person name="Gaasterland T."/>
            <person name="Ferriera S."/>
            <person name="Johnson J."/>
            <person name="Kravitz S."/>
            <person name="Beeson K."/>
            <person name="Sutton G."/>
            <person name="Rogers Y.-H."/>
            <person name="Friedman R."/>
            <person name="Frazier M."/>
            <person name="Venter J.C."/>
        </authorList>
    </citation>
    <scope>NUCLEOTIDE SEQUENCE [LARGE SCALE GENOMIC DNA]</scope>
    <source>
        <strain evidence="1 2">ATCC 23134</strain>
    </source>
</reference>